<evidence type="ECO:0000313" key="2">
    <source>
        <dbReference type="EMBL" id="BBX10685.1"/>
    </source>
</evidence>
<name>A0AAD1HTC7_9MYCO</name>
<protein>
    <recommendedName>
        <fullName evidence="4">Transmembrane protein</fullName>
    </recommendedName>
</protein>
<dbReference type="EMBL" id="AP022561">
    <property type="protein sequence ID" value="BBX10685.1"/>
    <property type="molecule type" value="Genomic_DNA"/>
</dbReference>
<dbReference type="Proteomes" id="UP000467327">
    <property type="component" value="Chromosome"/>
</dbReference>
<keyword evidence="1" id="KW-0472">Membrane</keyword>
<evidence type="ECO:0000256" key="1">
    <source>
        <dbReference type="SAM" id="Phobius"/>
    </source>
</evidence>
<keyword evidence="1" id="KW-1133">Transmembrane helix</keyword>
<keyword evidence="3" id="KW-1185">Reference proteome</keyword>
<evidence type="ECO:0000313" key="3">
    <source>
        <dbReference type="Proteomes" id="UP000467327"/>
    </source>
</evidence>
<reference evidence="2 3" key="1">
    <citation type="journal article" date="2019" name="Emerg. Microbes Infect.">
        <title>Comprehensive subspecies identification of 175 nontuberculous mycobacteria species based on 7547 genomic profiles.</title>
        <authorList>
            <person name="Matsumoto Y."/>
            <person name="Kinjo T."/>
            <person name="Motooka D."/>
            <person name="Nabeya D."/>
            <person name="Jung N."/>
            <person name="Uechi K."/>
            <person name="Horii T."/>
            <person name="Iida T."/>
            <person name="Fujita J."/>
            <person name="Nakamura S."/>
        </authorList>
    </citation>
    <scope>NUCLEOTIDE SEQUENCE [LARGE SCALE GENOMIC DNA]</scope>
    <source>
        <strain evidence="2 3">JCM 6376</strain>
    </source>
</reference>
<gene>
    <name evidence="2" type="ORF">MAIC_54880</name>
</gene>
<dbReference type="KEGG" id="maic:MAIC_54880"/>
<proteinExistence type="predicted"/>
<evidence type="ECO:0008006" key="4">
    <source>
        <dbReference type="Google" id="ProtNLM"/>
    </source>
</evidence>
<keyword evidence="1" id="KW-0812">Transmembrane</keyword>
<dbReference type="RefSeq" id="WP_232077373.1">
    <property type="nucleotide sequence ID" value="NZ_AP022561.1"/>
</dbReference>
<dbReference type="AlphaFoldDB" id="A0AAD1HTC7"/>
<organism evidence="2 3">
    <name type="scientific">Mycolicibacterium aichiense</name>
    <dbReference type="NCBI Taxonomy" id="1799"/>
    <lineage>
        <taxon>Bacteria</taxon>
        <taxon>Bacillati</taxon>
        <taxon>Actinomycetota</taxon>
        <taxon>Actinomycetes</taxon>
        <taxon>Mycobacteriales</taxon>
        <taxon>Mycobacteriaceae</taxon>
        <taxon>Mycolicibacterium</taxon>
    </lineage>
</organism>
<sequence>MVMRWAIVVVGVLALVTGVAGLLSPVSAGPGHRGPVSVEPAQVRCGSAVAPDLSAARAATVQGGKNTPSPAGVPETPGMAEPHDDIIVNTDYVELCHKELTDRRIWTIVLSGVGAVAILGIGLSAVLSRRSRSRAAGS</sequence>
<feature type="transmembrane region" description="Helical" evidence="1">
    <location>
        <begin position="105"/>
        <end position="127"/>
    </location>
</feature>
<accession>A0AAD1HTC7</accession>